<comment type="cofactor">
    <cofactor evidence="1 3 4">
        <name>pyridoxal 5'-phosphate</name>
        <dbReference type="ChEBI" id="CHEBI:597326"/>
    </cofactor>
</comment>
<dbReference type="GO" id="GO:0005737">
    <property type="term" value="C:cytoplasm"/>
    <property type="evidence" value="ECO:0007669"/>
    <property type="project" value="UniProtKB-SubCell"/>
</dbReference>
<dbReference type="EC" id="2.1.2.1" evidence="3"/>
<dbReference type="SUPFAM" id="SSF53383">
    <property type="entry name" value="PLP-dependent transferases"/>
    <property type="match status" value="1"/>
</dbReference>
<comment type="function">
    <text evidence="3">Catalyzes the reversible interconversion of serine and glycine with tetrahydrofolate (THF) serving as the one-carbon carrier. This reaction serves as the major source of one-carbon groups required for the biosynthesis of purines, thymidylate, methionine, and other important biomolecules. Also exhibits THF-independent aldolase activity toward beta-hydroxyamino acids, producing glycine and aldehydes, via a retro-aldol mechanism.</text>
</comment>
<reference evidence="6" key="1">
    <citation type="submission" date="2020-04" db="EMBL/GenBank/DDBJ databases">
        <authorList>
            <person name="Zhang T."/>
        </authorList>
    </citation>
    <scope>NUCLEOTIDE SEQUENCE</scope>
    <source>
        <strain evidence="6">HKST-UBA09</strain>
    </source>
</reference>
<comment type="caution">
    <text evidence="3">Lacks conserved residue(s) required for the propagation of feature annotation.</text>
</comment>
<dbReference type="InterPro" id="IPR049943">
    <property type="entry name" value="Ser_HO-MeTrfase-like"/>
</dbReference>
<gene>
    <name evidence="3" type="primary">glyA</name>
    <name evidence="6" type="ORF">KC669_00685</name>
</gene>
<keyword evidence="3" id="KW-0963">Cytoplasm</keyword>
<comment type="subcellular location">
    <subcellularLocation>
        <location evidence="3">Cytoplasm</location>
    </subcellularLocation>
</comment>
<evidence type="ECO:0000256" key="4">
    <source>
        <dbReference type="PIRSR" id="PIRSR000412-50"/>
    </source>
</evidence>
<feature type="binding site" evidence="3">
    <location>
        <position position="119"/>
    </location>
    <ligand>
        <name>(6S)-5,6,7,8-tetrahydrofolate</name>
        <dbReference type="ChEBI" id="CHEBI:57453"/>
    </ligand>
</feature>
<dbReference type="Gene3D" id="3.90.1150.10">
    <property type="entry name" value="Aspartate Aminotransferase, domain 1"/>
    <property type="match status" value="1"/>
</dbReference>
<feature type="site" description="Plays an important role in substrate specificity" evidence="3">
    <location>
        <position position="251"/>
    </location>
</feature>
<comment type="catalytic activity">
    <reaction evidence="3">
        <text>(6R)-5,10-methylene-5,6,7,8-tetrahydrofolate + glycine + H2O = (6S)-5,6,7,8-tetrahydrofolate + L-serine</text>
        <dbReference type="Rhea" id="RHEA:15481"/>
        <dbReference type="ChEBI" id="CHEBI:15377"/>
        <dbReference type="ChEBI" id="CHEBI:15636"/>
        <dbReference type="ChEBI" id="CHEBI:33384"/>
        <dbReference type="ChEBI" id="CHEBI:57305"/>
        <dbReference type="ChEBI" id="CHEBI:57453"/>
        <dbReference type="EC" id="2.1.2.1"/>
    </reaction>
</comment>
<dbReference type="PANTHER" id="PTHR11680">
    <property type="entry name" value="SERINE HYDROXYMETHYLTRANSFERASE"/>
    <property type="match status" value="1"/>
</dbReference>
<feature type="binding site" evidence="3">
    <location>
        <begin position="123"/>
        <end position="125"/>
    </location>
    <ligand>
        <name>(6S)-5,6,7,8-tetrahydrofolate</name>
        <dbReference type="ChEBI" id="CHEBI:57453"/>
    </ligand>
</feature>
<keyword evidence="3" id="KW-0028">Amino-acid biosynthesis</keyword>
<accession>A0A955LA75</accession>
<comment type="similarity">
    <text evidence="3">Belongs to the SHMT family.</text>
</comment>
<feature type="domain" description="Serine hydroxymethyltransferase-like" evidence="5">
    <location>
        <begin position="3"/>
        <end position="406"/>
    </location>
</feature>
<dbReference type="InterPro" id="IPR001085">
    <property type="entry name" value="Ser_HO-MeTrfase"/>
</dbReference>
<keyword evidence="2 3" id="KW-0663">Pyridoxal phosphate</keyword>
<dbReference type="GO" id="GO:0035999">
    <property type="term" value="P:tetrahydrofolate interconversion"/>
    <property type="evidence" value="ECO:0007669"/>
    <property type="project" value="UniProtKB-UniRule"/>
</dbReference>
<dbReference type="GO" id="GO:0030170">
    <property type="term" value="F:pyridoxal phosphate binding"/>
    <property type="evidence" value="ECO:0007669"/>
    <property type="project" value="UniProtKB-UniRule"/>
</dbReference>
<dbReference type="NCBIfam" id="NF000586">
    <property type="entry name" value="PRK00011.1"/>
    <property type="match status" value="1"/>
</dbReference>
<keyword evidence="3" id="KW-0808">Transferase</keyword>
<dbReference type="Pfam" id="PF00464">
    <property type="entry name" value="SHMT"/>
    <property type="match status" value="1"/>
</dbReference>
<dbReference type="InterPro" id="IPR015422">
    <property type="entry name" value="PyrdxlP-dep_Trfase_small"/>
</dbReference>
<evidence type="ECO:0000313" key="7">
    <source>
        <dbReference type="Proteomes" id="UP000714915"/>
    </source>
</evidence>
<dbReference type="Proteomes" id="UP000714915">
    <property type="component" value="Unassembled WGS sequence"/>
</dbReference>
<evidence type="ECO:0000256" key="2">
    <source>
        <dbReference type="ARBA" id="ARBA00022898"/>
    </source>
</evidence>
<evidence type="ECO:0000256" key="1">
    <source>
        <dbReference type="ARBA" id="ARBA00001933"/>
    </source>
</evidence>
<feature type="modified residue" description="N6-(pyridoxal phosphate)lysine" evidence="3 4">
    <location>
        <position position="252"/>
    </location>
</feature>
<name>A0A955LA75_9BACT</name>
<comment type="subunit">
    <text evidence="3">Homodimer.</text>
</comment>
<proteinExistence type="inferred from homology"/>
<keyword evidence="3" id="KW-0554">One-carbon metabolism</keyword>
<evidence type="ECO:0000256" key="3">
    <source>
        <dbReference type="HAMAP-Rule" id="MF_00051"/>
    </source>
</evidence>
<comment type="caution">
    <text evidence="6">The sequence shown here is derived from an EMBL/GenBank/DDBJ whole genome shotgun (WGS) entry which is preliminary data.</text>
</comment>
<reference evidence="6" key="2">
    <citation type="journal article" date="2021" name="Microbiome">
        <title>Successional dynamics and alternative stable states in a saline activated sludge microbial community over 9 years.</title>
        <authorList>
            <person name="Wang Y."/>
            <person name="Ye J."/>
            <person name="Ju F."/>
            <person name="Liu L."/>
            <person name="Boyd J.A."/>
            <person name="Deng Y."/>
            <person name="Parks D.H."/>
            <person name="Jiang X."/>
            <person name="Yin X."/>
            <person name="Woodcroft B.J."/>
            <person name="Tyson G.W."/>
            <person name="Hugenholtz P."/>
            <person name="Polz M.F."/>
            <person name="Zhang T."/>
        </authorList>
    </citation>
    <scope>NUCLEOTIDE SEQUENCE</scope>
    <source>
        <strain evidence="6">HKST-UBA09</strain>
    </source>
</reference>
<comment type="pathway">
    <text evidence="3">Amino-acid biosynthesis; glycine biosynthesis; glycine from L-serine: step 1/1.</text>
</comment>
<dbReference type="InterPro" id="IPR015424">
    <property type="entry name" value="PyrdxlP-dep_Trfase"/>
</dbReference>
<dbReference type="CDD" id="cd00378">
    <property type="entry name" value="SHMT"/>
    <property type="match status" value="1"/>
</dbReference>
<dbReference type="Gene3D" id="3.40.640.10">
    <property type="entry name" value="Type I PLP-dependent aspartate aminotransferase-like (Major domain)"/>
    <property type="match status" value="1"/>
</dbReference>
<sequence>MNKIKELIQKEYDRQHNTLGMIPSENYTSKEVREAVGSVFMHKYSEGYPAARYYEGNEVIDELESFVRDMAVKVMTKHDSKEVQNNWHANVQVLSGSAANLAVYTSILEPGDKILSMYLPDGGHLSHGWSYSSKKDRDDSLESEGIAYKGGKKKVNFTSKVFDIVQYKTDPSTFVFDYDEIEKLAIQEKPKLIITGGTAYPRDIDYKRMREIADKVGAYYHADVAHEAGLIAGGAVPSPFKYADFVTFTTHKTLRGPKGAVAMCKREFAKKLDRAVFPGLQGGPFNHTIAGVGQALIEADTKEFQDYANQVVKNAQILAEELVNAGLNVITGGTDKHLVLVEVLSAGVSGADFASKLAEIGIIANKNTVPYEKGSPVDPSGLRLGTPILTTRGMKEDAIKEVAEIIVEVFNMLKNNEDQYGDLRLKVDGLCQKYKLPN</sequence>
<dbReference type="GO" id="GO:0019264">
    <property type="term" value="P:glycine biosynthetic process from serine"/>
    <property type="evidence" value="ECO:0007669"/>
    <property type="project" value="UniProtKB-UniRule"/>
</dbReference>
<dbReference type="GO" id="GO:0004372">
    <property type="term" value="F:glycine hydroxymethyltransferase activity"/>
    <property type="evidence" value="ECO:0007669"/>
    <property type="project" value="UniProtKB-UniRule"/>
</dbReference>
<dbReference type="PIRSF" id="PIRSF000412">
    <property type="entry name" value="SHMT"/>
    <property type="match status" value="1"/>
</dbReference>
<comment type="pathway">
    <text evidence="3">One-carbon metabolism; tetrahydrofolate interconversion.</text>
</comment>
<dbReference type="InterPro" id="IPR015421">
    <property type="entry name" value="PyrdxlP-dep_Trfase_major"/>
</dbReference>
<dbReference type="EMBL" id="JAGQLF010000005">
    <property type="protein sequence ID" value="MCA9386527.1"/>
    <property type="molecule type" value="Genomic_DNA"/>
</dbReference>
<evidence type="ECO:0000259" key="5">
    <source>
        <dbReference type="Pfam" id="PF00464"/>
    </source>
</evidence>
<dbReference type="AlphaFoldDB" id="A0A955LA75"/>
<dbReference type="InterPro" id="IPR039429">
    <property type="entry name" value="SHMT-like_dom"/>
</dbReference>
<dbReference type="PANTHER" id="PTHR11680:SF35">
    <property type="entry name" value="SERINE HYDROXYMETHYLTRANSFERASE 1"/>
    <property type="match status" value="1"/>
</dbReference>
<protein>
    <recommendedName>
        <fullName evidence="3">Serine hydroxymethyltransferase</fullName>
        <shortName evidence="3">SHMT</shortName>
        <shortName evidence="3">Serine methylase</shortName>
        <ecNumber evidence="3">2.1.2.1</ecNumber>
    </recommendedName>
</protein>
<evidence type="ECO:0000313" key="6">
    <source>
        <dbReference type="EMBL" id="MCA9386527.1"/>
    </source>
</evidence>
<dbReference type="HAMAP" id="MF_00051">
    <property type="entry name" value="SHMT"/>
    <property type="match status" value="1"/>
</dbReference>
<organism evidence="6 7">
    <name type="scientific">Candidatus Dojkabacteria bacterium</name>
    <dbReference type="NCBI Taxonomy" id="2099670"/>
    <lineage>
        <taxon>Bacteria</taxon>
        <taxon>Candidatus Dojkabacteria</taxon>
    </lineage>
</organism>